<dbReference type="SUPFAM" id="SSF53448">
    <property type="entry name" value="Nucleotide-diphospho-sugar transferases"/>
    <property type="match status" value="1"/>
</dbReference>
<dbReference type="GO" id="GO:0016740">
    <property type="term" value="F:transferase activity"/>
    <property type="evidence" value="ECO:0007669"/>
    <property type="project" value="UniProtKB-KW"/>
</dbReference>
<keyword evidence="2" id="KW-0808">Transferase</keyword>
<evidence type="ECO:0000313" key="3">
    <source>
        <dbReference type="Proteomes" id="UP000325243"/>
    </source>
</evidence>
<dbReference type="RefSeq" id="WP_148732073.1">
    <property type="nucleotide sequence ID" value="NZ_VSSB01000001.1"/>
</dbReference>
<dbReference type="Proteomes" id="UP000325243">
    <property type="component" value="Unassembled WGS sequence"/>
</dbReference>
<dbReference type="InterPro" id="IPR001173">
    <property type="entry name" value="Glyco_trans_2-like"/>
</dbReference>
<evidence type="ECO:0000259" key="1">
    <source>
        <dbReference type="Pfam" id="PF00535"/>
    </source>
</evidence>
<proteinExistence type="predicted"/>
<dbReference type="AlphaFoldDB" id="A0A5S4V7S5"/>
<dbReference type="InterPro" id="IPR029044">
    <property type="entry name" value="Nucleotide-diphossugar_trans"/>
</dbReference>
<dbReference type="EMBL" id="VSSB01000001">
    <property type="protein sequence ID" value="TYL52610.1"/>
    <property type="molecule type" value="Genomic_DNA"/>
</dbReference>
<reference evidence="2 3" key="1">
    <citation type="submission" date="2019-08" db="EMBL/GenBank/DDBJ databases">
        <authorList>
            <person name="Hu J."/>
        </authorList>
    </citation>
    <scope>NUCLEOTIDE SEQUENCE [LARGE SCALE GENOMIC DNA]</scope>
    <source>
        <strain evidence="2 3">NEAU-184</strain>
    </source>
</reference>
<comment type="caution">
    <text evidence="2">The sequence shown here is derived from an EMBL/GenBank/DDBJ whole genome shotgun (WGS) entry which is preliminary data.</text>
</comment>
<evidence type="ECO:0000313" key="2">
    <source>
        <dbReference type="EMBL" id="TYL52610.1"/>
    </source>
</evidence>
<protein>
    <submittedName>
        <fullName evidence="2">Glycosyltransferase family 2 protein</fullName>
    </submittedName>
</protein>
<accession>A0A5S4V7S5</accession>
<dbReference type="PANTHER" id="PTHR43685">
    <property type="entry name" value="GLYCOSYLTRANSFERASE"/>
    <property type="match status" value="1"/>
</dbReference>
<gene>
    <name evidence="2" type="ORF">FYC51_02305</name>
</gene>
<name>A0A5S4V7S5_9MICO</name>
<sequence length="290" mass="32583">MATVTPNGRETWQPLVTALVPTYNGAAFILRTLESLSAQTWPHLEVLIGDDCSTDDTLEVVRRFAADRPNVRIVERDGNLGWLRNSNDLMARADGELMFFAFHDDVVAPTYVERLVEALRGNDRAVLAFSDMHVHELDGTEHLHAFDELEGLSSAVDRGRVMVRRPENWWVPNRGLFRTSGFVEVGGIHPNQQGEFSADWTWLLGLALVGEFVRVPEALCTKYYMAGSLSKRWPHDAAQAQALRRSGIAEIRRSRLSPARKAALTGFLWRRVYGSRLPDGVKGVFRGLGW</sequence>
<dbReference type="PANTHER" id="PTHR43685:SF11">
    <property type="entry name" value="GLYCOSYLTRANSFERASE TAGX-RELATED"/>
    <property type="match status" value="1"/>
</dbReference>
<organism evidence="2 3">
    <name type="scientific">Agromyces mariniharenae</name>
    <dbReference type="NCBI Taxonomy" id="2604423"/>
    <lineage>
        <taxon>Bacteria</taxon>
        <taxon>Bacillati</taxon>
        <taxon>Actinomycetota</taxon>
        <taxon>Actinomycetes</taxon>
        <taxon>Micrococcales</taxon>
        <taxon>Microbacteriaceae</taxon>
        <taxon>Agromyces</taxon>
    </lineage>
</organism>
<dbReference type="InterPro" id="IPR050834">
    <property type="entry name" value="Glycosyltransf_2"/>
</dbReference>
<keyword evidence="3" id="KW-1185">Reference proteome</keyword>
<dbReference type="Pfam" id="PF00535">
    <property type="entry name" value="Glycos_transf_2"/>
    <property type="match status" value="1"/>
</dbReference>
<dbReference type="Gene3D" id="3.90.550.10">
    <property type="entry name" value="Spore Coat Polysaccharide Biosynthesis Protein SpsA, Chain A"/>
    <property type="match status" value="1"/>
</dbReference>
<feature type="domain" description="Glycosyltransferase 2-like" evidence="1">
    <location>
        <begin position="18"/>
        <end position="139"/>
    </location>
</feature>